<keyword evidence="2" id="KW-0808">Transferase</keyword>
<dbReference type="Gene3D" id="3.30.1360.120">
    <property type="entry name" value="Probable tRNA modification gtpase trme, domain 1"/>
    <property type="match status" value="1"/>
</dbReference>
<evidence type="ECO:0000313" key="3">
    <source>
        <dbReference type="Proteomes" id="UP000807825"/>
    </source>
</evidence>
<name>A0A9D6Z5D5_9BACT</name>
<sequence length="433" mass="47610">MKKTPLYNWHKAHGANMLEFSGWSMPLWYTAGAVAEHQIVIAGAGVFDTSHMSAIMINGPEAFDLLQRCFTKDLNACVSKSKTPLVPGRCVYGAYLNEMGEVLDDAIVYQVAQGNYTTIVNAGMGATVSQHLKAHAAGLEVDVTDLTDKVGKMDIQGPLSARVLMKVLKSPEATLKDMAYFSFKGHFDEKSVAANTFVHGTIPVLLSRSGYTGEFGFEIFVDPSQLVRVWEAVLEAGASYGVIPCGLAARDSLRTGAVMPLSHQDIGPCPFINHPWPFALPYSTDETAFTKRFIGDRILKLRETAEHTHPFVGYDPRKVSVHDPAVVLDSDGEQIGVVLTCVADMAIGRVGDRIYSIASPDKPEGFQPRGLCCGFVRVKSRLSQGQEVELSDNRRKIRVVIVDDIRPHRTARRLIDEMMYDTNSYGDGRHNET</sequence>
<dbReference type="InterPro" id="IPR028896">
    <property type="entry name" value="GcvT/YgfZ/DmdA"/>
</dbReference>
<feature type="domain" description="GCVT N-terminal" evidence="1">
    <location>
        <begin position="6"/>
        <end position="267"/>
    </location>
</feature>
<evidence type="ECO:0000259" key="1">
    <source>
        <dbReference type="Pfam" id="PF01571"/>
    </source>
</evidence>
<dbReference type="PANTHER" id="PTHR43757">
    <property type="entry name" value="AMINOMETHYLTRANSFERASE"/>
    <property type="match status" value="1"/>
</dbReference>
<dbReference type="EMBL" id="JACRDE010000548">
    <property type="protein sequence ID" value="MBI5251984.1"/>
    <property type="molecule type" value="Genomic_DNA"/>
</dbReference>
<proteinExistence type="predicted"/>
<dbReference type="InterPro" id="IPR006222">
    <property type="entry name" value="GCVT_N"/>
</dbReference>
<dbReference type="SUPFAM" id="SSF103025">
    <property type="entry name" value="Folate-binding domain"/>
    <property type="match status" value="1"/>
</dbReference>
<gene>
    <name evidence="2" type="ORF">HY912_21025</name>
</gene>
<organism evidence="2 3">
    <name type="scientific">Desulfomonile tiedjei</name>
    <dbReference type="NCBI Taxonomy" id="2358"/>
    <lineage>
        <taxon>Bacteria</taxon>
        <taxon>Pseudomonadati</taxon>
        <taxon>Thermodesulfobacteriota</taxon>
        <taxon>Desulfomonilia</taxon>
        <taxon>Desulfomonilales</taxon>
        <taxon>Desulfomonilaceae</taxon>
        <taxon>Desulfomonile</taxon>
    </lineage>
</organism>
<dbReference type="PANTHER" id="PTHR43757:SF2">
    <property type="entry name" value="AMINOMETHYLTRANSFERASE, MITOCHONDRIAL"/>
    <property type="match status" value="1"/>
</dbReference>
<dbReference type="InterPro" id="IPR027266">
    <property type="entry name" value="TrmE/GcvT-like"/>
</dbReference>
<reference evidence="2" key="1">
    <citation type="submission" date="2020-07" db="EMBL/GenBank/DDBJ databases">
        <title>Huge and variable diversity of episymbiotic CPR bacteria and DPANN archaea in groundwater ecosystems.</title>
        <authorList>
            <person name="He C.Y."/>
            <person name="Keren R."/>
            <person name="Whittaker M."/>
            <person name="Farag I.F."/>
            <person name="Doudna J."/>
            <person name="Cate J.H.D."/>
            <person name="Banfield J.F."/>
        </authorList>
    </citation>
    <scope>NUCLEOTIDE SEQUENCE</scope>
    <source>
        <strain evidence="2">NC_groundwater_1664_Pr3_B-0.1um_52_9</strain>
    </source>
</reference>
<comment type="caution">
    <text evidence="2">The sequence shown here is derived from an EMBL/GenBank/DDBJ whole genome shotgun (WGS) entry which is preliminary data.</text>
</comment>
<evidence type="ECO:0000313" key="2">
    <source>
        <dbReference type="EMBL" id="MBI5251984.1"/>
    </source>
</evidence>
<dbReference type="Proteomes" id="UP000807825">
    <property type="component" value="Unassembled WGS sequence"/>
</dbReference>
<dbReference type="AlphaFoldDB" id="A0A9D6Z5D5"/>
<dbReference type="GO" id="GO:0016740">
    <property type="term" value="F:transferase activity"/>
    <property type="evidence" value="ECO:0007669"/>
    <property type="project" value="UniProtKB-KW"/>
</dbReference>
<dbReference type="Pfam" id="PF01571">
    <property type="entry name" value="GCV_T"/>
    <property type="match status" value="1"/>
</dbReference>
<accession>A0A9D6Z5D5</accession>
<dbReference type="GO" id="GO:0005829">
    <property type="term" value="C:cytosol"/>
    <property type="evidence" value="ECO:0007669"/>
    <property type="project" value="TreeGrafter"/>
</dbReference>
<protein>
    <submittedName>
        <fullName evidence="2">Aminomethyl transferase family protein</fullName>
    </submittedName>
</protein>